<dbReference type="Pfam" id="PF04250">
    <property type="entry name" value="DUF429"/>
    <property type="match status" value="1"/>
</dbReference>
<protein>
    <submittedName>
        <fullName evidence="1">DUF429 domain-containing protein</fullName>
    </submittedName>
</protein>
<dbReference type="EMBL" id="CP158299">
    <property type="protein sequence ID" value="XBV84561.1"/>
    <property type="molecule type" value="Genomic_DNA"/>
</dbReference>
<dbReference type="RefSeq" id="WP_350242598.1">
    <property type="nucleotide sequence ID" value="NZ_CP158299.1"/>
</dbReference>
<proteinExistence type="predicted"/>
<sequence>MQYIGLDLAWSSKNPTGAAVLSGDRTGAVLTETRLLGSDDEVLDFVAAQAPAGPCLIAVDAPLAVPNLTAQRPGELALARVFGGYQAGAHPANREHLTRYNGGQIRGEVLVERLARLGFVHDPAQVQQDEPRAVVEVYPHPAMVALFGLTRTLKYKRKRQELARMHEDWATYHTHLARLDRAEPPLSGLEPLLAHDPAALKGRQLKNHEDQVDAVMCAYIALYAHRFPERCELFGTLDAGYILTPTLKERWRVKVS</sequence>
<organism evidence="1">
    <name type="scientific">Deinococcus sonorensis KR-87</name>
    <dbReference type="NCBI Taxonomy" id="694439"/>
    <lineage>
        <taxon>Bacteria</taxon>
        <taxon>Thermotogati</taxon>
        <taxon>Deinococcota</taxon>
        <taxon>Deinococci</taxon>
        <taxon>Deinococcales</taxon>
        <taxon>Deinococcaceae</taxon>
        <taxon>Deinococcus</taxon>
    </lineage>
</organism>
<dbReference type="PIRSF" id="PIRSF018008">
    <property type="entry name" value="UCP018008"/>
    <property type="match status" value="1"/>
</dbReference>
<dbReference type="KEGG" id="dsc:ABOD76_14050"/>
<dbReference type="InterPro" id="IPR007362">
    <property type="entry name" value="DUF429"/>
</dbReference>
<gene>
    <name evidence="1" type="ORF">ABOD76_14050</name>
</gene>
<reference evidence="1" key="1">
    <citation type="submission" date="2024-06" db="EMBL/GenBank/DDBJ databases">
        <title>Draft Genome Sequence of Deinococcus sonorensis Type Strain KR-87, a Biofilm Producing Representative of the Genus Deinococcus.</title>
        <authorList>
            <person name="Boren L.S."/>
            <person name="Grosso R.A."/>
            <person name="Hugenberg-Cox A.N."/>
            <person name="Hill J.T.E."/>
            <person name="Albert C.M."/>
            <person name="Tuohy J.M."/>
        </authorList>
    </citation>
    <scope>NUCLEOTIDE SEQUENCE</scope>
    <source>
        <strain evidence="1">KR-87</strain>
    </source>
</reference>
<evidence type="ECO:0000313" key="1">
    <source>
        <dbReference type="EMBL" id="XBV84561.1"/>
    </source>
</evidence>
<dbReference type="InterPro" id="IPR008306">
    <property type="entry name" value="UCP018008"/>
</dbReference>
<name>A0AAU7U867_9DEIO</name>
<accession>A0AAU7U867</accession>
<dbReference type="AlphaFoldDB" id="A0AAU7U867"/>